<evidence type="ECO:0000313" key="2">
    <source>
        <dbReference type="Proteomes" id="UP001154282"/>
    </source>
</evidence>
<organism evidence="1 2">
    <name type="scientific">Linum tenue</name>
    <dbReference type="NCBI Taxonomy" id="586396"/>
    <lineage>
        <taxon>Eukaryota</taxon>
        <taxon>Viridiplantae</taxon>
        <taxon>Streptophyta</taxon>
        <taxon>Embryophyta</taxon>
        <taxon>Tracheophyta</taxon>
        <taxon>Spermatophyta</taxon>
        <taxon>Magnoliopsida</taxon>
        <taxon>eudicotyledons</taxon>
        <taxon>Gunneridae</taxon>
        <taxon>Pentapetalae</taxon>
        <taxon>rosids</taxon>
        <taxon>fabids</taxon>
        <taxon>Malpighiales</taxon>
        <taxon>Linaceae</taxon>
        <taxon>Linum</taxon>
    </lineage>
</organism>
<protein>
    <submittedName>
        <fullName evidence="1">Uncharacterized protein</fullName>
    </submittedName>
</protein>
<name>A0AAV0J503_9ROSI</name>
<dbReference type="Proteomes" id="UP001154282">
    <property type="component" value="Unassembled WGS sequence"/>
</dbReference>
<accession>A0AAV0J503</accession>
<keyword evidence="2" id="KW-1185">Reference proteome</keyword>
<reference evidence="1" key="1">
    <citation type="submission" date="2022-08" db="EMBL/GenBank/DDBJ databases">
        <authorList>
            <person name="Gutierrez-Valencia J."/>
        </authorList>
    </citation>
    <scope>NUCLEOTIDE SEQUENCE</scope>
</reference>
<dbReference type="AlphaFoldDB" id="A0AAV0J503"/>
<proteinExistence type="predicted"/>
<comment type="caution">
    <text evidence="1">The sequence shown here is derived from an EMBL/GenBank/DDBJ whole genome shotgun (WGS) entry which is preliminary data.</text>
</comment>
<gene>
    <name evidence="1" type="ORF">LITE_LOCUS12478</name>
</gene>
<dbReference type="EMBL" id="CAMGYJ010000004">
    <property type="protein sequence ID" value="CAI0404470.1"/>
    <property type="molecule type" value="Genomic_DNA"/>
</dbReference>
<evidence type="ECO:0000313" key="1">
    <source>
        <dbReference type="EMBL" id="CAI0404470.1"/>
    </source>
</evidence>
<sequence>MYFAPTLLISRSCVDDLRICGSEEPRFCPCSGGSPLVCLLLQVDLGEALSLVPYVLSCGRCPLVGDVLSFLVILPRRRTSHVGRSWCGVFLEIGDAFGGHQAMLGQLM</sequence>